<reference evidence="3" key="1">
    <citation type="submission" date="2023-07" db="EMBL/GenBank/DDBJ databases">
        <authorList>
            <person name="Weinstock G."/>
            <person name="Sodergren E."/>
            <person name="Lobos E.A."/>
            <person name="Fulton L."/>
            <person name="Fulton R."/>
            <person name="Courtney L."/>
            <person name="Fronick C."/>
            <person name="O'Laughlin M."/>
            <person name="Godfrey J."/>
            <person name="Wilson R.M."/>
            <person name="Miner T."/>
            <person name="Farmer C."/>
            <person name="Delehaunty K."/>
            <person name="Cordes M."/>
            <person name="Minx P."/>
            <person name="Tomlinson C."/>
            <person name="Chen J."/>
            <person name="Wollam A."/>
            <person name="Pepin K.H."/>
            <person name="Bhonagiri V."/>
            <person name="Zhang X."/>
            <person name="Suruliraj S."/>
            <person name="Antonio M."/>
            <person name="Secka O."/>
            <person name="Thomas J."/>
            <person name="Warren W."/>
            <person name="Mitreva M."/>
            <person name="Mardis E.R."/>
            <person name="Wilson R.K."/>
        </authorList>
    </citation>
    <scope>NUCLEOTIDE SEQUENCE [LARGE SCALE GENOMIC DNA]</scope>
    <source>
        <strain evidence="3">GAM100Ai</strain>
    </source>
</reference>
<protein>
    <submittedName>
        <fullName evidence="2">Uncharacterized protein</fullName>
    </submittedName>
</protein>
<evidence type="ECO:0000313" key="2">
    <source>
        <dbReference type="EMBL" id="EKQ71685.1"/>
    </source>
</evidence>
<evidence type="ECO:0000256" key="1">
    <source>
        <dbReference type="SAM" id="Phobius"/>
    </source>
</evidence>
<comment type="caution">
    <text evidence="2">The sequence shown here is derived from an EMBL/GenBank/DDBJ whole genome shotgun (WGS) entry which is preliminary data.</text>
</comment>
<dbReference type="AlphaFoldDB" id="A0AB72ZT89"/>
<dbReference type="RefSeq" id="WP_001918590.1">
    <property type="nucleotide sequence ID" value="NZ_JH976598.1"/>
</dbReference>
<proteinExistence type="predicted"/>
<keyword evidence="1" id="KW-0472">Membrane</keyword>
<evidence type="ECO:0000313" key="3">
    <source>
        <dbReference type="Proteomes" id="UP000001345"/>
    </source>
</evidence>
<gene>
    <name evidence="2" type="ORF">HMPREF1391_01294</name>
</gene>
<keyword evidence="1" id="KW-1133">Transmembrane helix</keyword>
<name>A0AB72ZT89_HELPX</name>
<feature type="transmembrane region" description="Helical" evidence="1">
    <location>
        <begin position="20"/>
        <end position="42"/>
    </location>
</feature>
<sequence length="47" mass="5127">MSKIKPQIKKNNPSKSNYSTGWNIFGAVCMIGEMALTLLGGAKNKKK</sequence>
<dbReference type="Proteomes" id="UP000001345">
    <property type="component" value="Unassembled WGS sequence"/>
</dbReference>
<keyword evidence="1" id="KW-0812">Transmembrane</keyword>
<dbReference type="EMBL" id="ANFP01000067">
    <property type="protein sequence ID" value="EKQ71685.1"/>
    <property type="molecule type" value="Genomic_DNA"/>
</dbReference>
<organism evidence="2 3">
    <name type="scientific">Helicobacter pylori GAM100Ai</name>
    <dbReference type="NCBI Taxonomy" id="1159019"/>
    <lineage>
        <taxon>Bacteria</taxon>
        <taxon>Pseudomonadati</taxon>
        <taxon>Campylobacterota</taxon>
        <taxon>Epsilonproteobacteria</taxon>
        <taxon>Campylobacterales</taxon>
        <taxon>Helicobacteraceae</taxon>
        <taxon>Helicobacter</taxon>
    </lineage>
</organism>
<accession>A0AB72ZT89</accession>